<proteinExistence type="predicted"/>
<dbReference type="STRING" id="1071918.SAMN05421544_1036"/>
<dbReference type="AlphaFoldDB" id="A0A1G7A103"/>
<sequence length="99" mass="11616">MNNHIEELKNNFDTLFLEQAKNTVHLLTLTKAFWEVSSVVLNKAELANLKSKYYHSLYEKTHETLTQNESVFYQPSKIHFALLEMKSVIDELLRDAEDD</sequence>
<dbReference type="OrthoDB" id="9944294at2"/>
<dbReference type="RefSeq" id="WP_092735938.1">
    <property type="nucleotide sequence ID" value="NZ_FNAS01000003.1"/>
</dbReference>
<reference evidence="1 2" key="1">
    <citation type="submission" date="2016-10" db="EMBL/GenBank/DDBJ databases">
        <authorList>
            <person name="de Groot N.N."/>
        </authorList>
    </citation>
    <scope>NUCLEOTIDE SEQUENCE [LARGE SCALE GENOMIC DNA]</scope>
    <source>
        <strain evidence="1 2">DSM 24015</strain>
    </source>
</reference>
<keyword evidence="2" id="KW-1185">Reference proteome</keyword>
<accession>A0A1G7A103</accession>
<dbReference type="Proteomes" id="UP000198517">
    <property type="component" value="Unassembled WGS sequence"/>
</dbReference>
<evidence type="ECO:0000313" key="1">
    <source>
        <dbReference type="EMBL" id="SDE08502.1"/>
    </source>
</evidence>
<dbReference type="EMBL" id="FNAS01000003">
    <property type="protein sequence ID" value="SDE08502.1"/>
    <property type="molecule type" value="Genomic_DNA"/>
</dbReference>
<name>A0A1G7A103_9FLAO</name>
<organism evidence="1 2">
    <name type="scientific">Riemerella columbipharyngis</name>
    <dbReference type="NCBI Taxonomy" id="1071918"/>
    <lineage>
        <taxon>Bacteria</taxon>
        <taxon>Pseudomonadati</taxon>
        <taxon>Bacteroidota</taxon>
        <taxon>Flavobacteriia</taxon>
        <taxon>Flavobacteriales</taxon>
        <taxon>Weeksellaceae</taxon>
        <taxon>Riemerella</taxon>
    </lineage>
</organism>
<evidence type="ECO:0000313" key="2">
    <source>
        <dbReference type="Proteomes" id="UP000198517"/>
    </source>
</evidence>
<protein>
    <submittedName>
        <fullName evidence="1">Uncharacterized protein</fullName>
    </submittedName>
</protein>
<gene>
    <name evidence="1" type="ORF">SAMN05421544_1036</name>
</gene>